<dbReference type="RefSeq" id="WP_168520320.1">
    <property type="nucleotide sequence ID" value="NZ_JAAXLS010000034.1"/>
</dbReference>
<evidence type="ECO:0000313" key="1">
    <source>
        <dbReference type="EMBL" id="NKQ57293.1"/>
    </source>
</evidence>
<sequence>MTPPTSNHLDALLARAHGSALADALTAAARGGDLEPVLTSADAILAQGYYTGTRGELIAGMLYRLQLHDYDTGTSTADYFGLSKRLVEKEICTAADMKSATCGGILMRGLARGWLEPEFYDQLAMASRGHPDWERAMSIIARGDPGPFRNKGATQARQ</sequence>
<comment type="caution">
    <text evidence="1">The sequence shown here is derived from an EMBL/GenBank/DDBJ whole genome shotgun (WGS) entry which is preliminary data.</text>
</comment>
<dbReference type="Proteomes" id="UP000715441">
    <property type="component" value="Unassembled WGS sequence"/>
</dbReference>
<gene>
    <name evidence="1" type="ORF">HFP15_30930</name>
</gene>
<reference evidence="1 2" key="1">
    <citation type="submission" date="2020-04" db="EMBL/GenBank/DDBJ databases">
        <title>Novel species.</title>
        <authorList>
            <person name="Teo W.F.A."/>
            <person name="Lipun K."/>
            <person name="Srisuk N."/>
            <person name="Duangmal K."/>
        </authorList>
    </citation>
    <scope>NUCLEOTIDE SEQUENCE [LARGE SCALE GENOMIC DNA]</scope>
    <source>
        <strain evidence="1 2">K13G38</strain>
    </source>
</reference>
<evidence type="ECO:0000313" key="2">
    <source>
        <dbReference type="Proteomes" id="UP000715441"/>
    </source>
</evidence>
<name>A0ABX1JC95_9PSEU</name>
<proteinExistence type="predicted"/>
<organism evidence="1 2">
    <name type="scientific">Amycolatopsis acididurans</name>
    <dbReference type="NCBI Taxonomy" id="2724524"/>
    <lineage>
        <taxon>Bacteria</taxon>
        <taxon>Bacillati</taxon>
        <taxon>Actinomycetota</taxon>
        <taxon>Actinomycetes</taxon>
        <taxon>Pseudonocardiales</taxon>
        <taxon>Pseudonocardiaceae</taxon>
        <taxon>Amycolatopsis</taxon>
    </lineage>
</organism>
<keyword evidence="2" id="KW-1185">Reference proteome</keyword>
<dbReference type="EMBL" id="JAAXLS010000034">
    <property type="protein sequence ID" value="NKQ57293.1"/>
    <property type="molecule type" value="Genomic_DNA"/>
</dbReference>
<protein>
    <submittedName>
        <fullName evidence="1">Uncharacterized protein</fullName>
    </submittedName>
</protein>
<accession>A0ABX1JC95</accession>